<dbReference type="PaxDb" id="6945-B7Q051"/>
<organism>
    <name type="scientific">Ixodes scapularis</name>
    <name type="common">Black-legged tick</name>
    <name type="synonym">Deer tick</name>
    <dbReference type="NCBI Taxonomy" id="6945"/>
    <lineage>
        <taxon>Eukaryota</taxon>
        <taxon>Metazoa</taxon>
        <taxon>Ecdysozoa</taxon>
        <taxon>Arthropoda</taxon>
        <taxon>Chelicerata</taxon>
        <taxon>Arachnida</taxon>
        <taxon>Acari</taxon>
        <taxon>Parasitiformes</taxon>
        <taxon>Ixodida</taxon>
        <taxon>Ixodoidea</taxon>
        <taxon>Ixodidae</taxon>
        <taxon>Ixodinae</taxon>
        <taxon>Ixodes</taxon>
    </lineage>
</organism>
<dbReference type="InParanoid" id="B7Q051"/>
<dbReference type="AlphaFoldDB" id="B7Q051"/>
<dbReference type="VEuPathDB" id="VectorBase:ISCP_006473"/>
<gene>
    <name evidence="1" type="ORF">IscW_ISCW010293</name>
</gene>
<reference evidence="2" key="2">
    <citation type="submission" date="2020-05" db="UniProtKB">
        <authorList>
            <consortium name="EnsemblMetazoa"/>
        </authorList>
    </citation>
    <scope>IDENTIFICATION</scope>
    <source>
        <strain evidence="2">wikel</strain>
    </source>
</reference>
<evidence type="ECO:0008006" key="4">
    <source>
        <dbReference type="Google" id="ProtNLM"/>
    </source>
</evidence>
<accession>B7Q051</accession>
<reference evidence="1 3" key="1">
    <citation type="submission" date="2008-03" db="EMBL/GenBank/DDBJ databases">
        <title>Annotation of Ixodes scapularis.</title>
        <authorList>
            <consortium name="Ixodes scapularis Genome Project Consortium"/>
            <person name="Caler E."/>
            <person name="Hannick L.I."/>
            <person name="Bidwell S."/>
            <person name="Joardar V."/>
            <person name="Thiagarajan M."/>
            <person name="Amedeo P."/>
            <person name="Galinsky K.J."/>
            <person name="Schobel S."/>
            <person name="Inman J."/>
            <person name="Hostetler J."/>
            <person name="Miller J."/>
            <person name="Hammond M."/>
            <person name="Megy K."/>
            <person name="Lawson D."/>
            <person name="Kodira C."/>
            <person name="Sutton G."/>
            <person name="Meyer J."/>
            <person name="Hill C.A."/>
            <person name="Birren B."/>
            <person name="Nene V."/>
            <person name="Collins F."/>
            <person name="Alarcon-Chaidez F."/>
            <person name="Wikel S."/>
            <person name="Strausberg R."/>
        </authorList>
    </citation>
    <scope>NUCLEOTIDE SEQUENCE [LARGE SCALE GENOMIC DNA]</scope>
    <source>
        <strain evidence="3">Wikel</strain>
        <strain evidence="1">Wikel colony</strain>
    </source>
</reference>
<dbReference type="VEuPathDB" id="VectorBase:ISCI010293"/>
<dbReference type="Proteomes" id="UP000001555">
    <property type="component" value="Unassembled WGS sequence"/>
</dbReference>
<sequence length="398" mass="44760">MHPYGPPPKFKGSTEEYLEHWLRVYDRYAKALTRSDTQKADNLVVVLEKEARRWYSAILRGPTPEKWEEWKTILRDFAGEQAKDWAFLQLQEKCQQLGEAPQQCASSMPQLCARAEPDMSEVNTVCGLHTSELWRHALLAMPSHPLPGFATSPSAAADPVPVAEPGPDVSQMLYGGGTTRAPRTQEKATTEIISILQDSIKKLTTAVERLTTSKRQRFSSRRKQNQTGQAISYQCGRPGHIMHQCRASQPPSAGRHSYPLPGNKRARVLESDLETNKETPSTPHSDFNIMLKHRPGARNANADAPSRVPQDPALTSEEELPLLVLARGEDNLAALQEADPFLRPILKHLRCPNEATTRKVKRAARAFAIIENVFYRRAKGFAEEILHWWYQEGSGERS</sequence>
<dbReference type="PANTHER" id="PTHR33194:SF4">
    <property type="entry name" value="CCHC-TYPE DOMAIN-CONTAINING PROTEIN"/>
    <property type="match status" value="1"/>
</dbReference>
<keyword evidence="3" id="KW-1185">Reference proteome</keyword>
<dbReference type="EnsemblMetazoa" id="ISCW010293-RA">
    <property type="protein sequence ID" value="ISCW010293-PA"/>
    <property type="gene ID" value="ISCW010293"/>
</dbReference>
<dbReference type="OrthoDB" id="10037266at2759"/>
<dbReference type="VEuPathDB" id="VectorBase:ISCW010293"/>
<evidence type="ECO:0000313" key="1">
    <source>
        <dbReference type="EMBL" id="EEC12223.1"/>
    </source>
</evidence>
<dbReference type="EMBL" id="ABJB010581621">
    <property type="status" value="NOT_ANNOTATED_CDS"/>
    <property type="molecule type" value="Genomic_DNA"/>
</dbReference>
<protein>
    <recommendedName>
        <fullName evidence="4">CCHC-type domain-containing protein</fullName>
    </recommendedName>
</protein>
<evidence type="ECO:0000313" key="3">
    <source>
        <dbReference type="Proteomes" id="UP000001555"/>
    </source>
</evidence>
<dbReference type="PANTHER" id="PTHR33194">
    <property type="entry name" value="ZINC KNUCKLE DOMAINCONTAINING PROTEIN"/>
    <property type="match status" value="1"/>
</dbReference>
<dbReference type="HOGENOM" id="CLU_693149_0_0_1"/>
<name>B7Q051_IXOSC</name>
<proteinExistence type="predicted"/>
<dbReference type="EMBL" id="DS829926">
    <property type="protein sequence ID" value="EEC12223.1"/>
    <property type="molecule type" value="Genomic_DNA"/>
</dbReference>
<evidence type="ECO:0000313" key="2">
    <source>
        <dbReference type="EnsemblMetazoa" id="ISCW010293-PA"/>
    </source>
</evidence>